<proteinExistence type="inferred from homology"/>
<dbReference type="GeneID" id="93774003"/>
<dbReference type="InterPro" id="IPR023696">
    <property type="entry name" value="Ureohydrolase_dom_sf"/>
</dbReference>
<sequence>MDSAVLGLTAQQVLGLGVDQVVKRVVERLNVRELDRVWLHLDLDVLDEKILPAVDSPGSPGLDFMQVSELLTNLVHGGRVLGLDVTVYDPELDPGTKYADSIVECLVRGLV</sequence>
<name>A0ABQ4JNI7_SALAC</name>
<dbReference type="Proteomes" id="UP000677457">
    <property type="component" value="Unassembled WGS sequence"/>
</dbReference>
<protein>
    <recommendedName>
        <fullName evidence="4">Arginase</fullName>
    </recommendedName>
</protein>
<gene>
    <name evidence="2" type="ORF">Sar04_02050</name>
</gene>
<evidence type="ECO:0000313" key="2">
    <source>
        <dbReference type="EMBL" id="GIM81415.1"/>
    </source>
</evidence>
<organism evidence="2 3">
    <name type="scientific">Salinispora arenicola</name>
    <dbReference type="NCBI Taxonomy" id="168697"/>
    <lineage>
        <taxon>Bacteria</taxon>
        <taxon>Bacillati</taxon>
        <taxon>Actinomycetota</taxon>
        <taxon>Actinomycetes</taxon>
        <taxon>Micromonosporales</taxon>
        <taxon>Micromonosporaceae</taxon>
        <taxon>Salinispora</taxon>
    </lineage>
</organism>
<dbReference type="EMBL" id="BOQM01000001">
    <property type="protein sequence ID" value="GIM81415.1"/>
    <property type="molecule type" value="Genomic_DNA"/>
</dbReference>
<evidence type="ECO:0008006" key="4">
    <source>
        <dbReference type="Google" id="ProtNLM"/>
    </source>
</evidence>
<dbReference type="SUPFAM" id="SSF52768">
    <property type="entry name" value="Arginase/deacetylase"/>
    <property type="match status" value="1"/>
</dbReference>
<dbReference type="RefSeq" id="WP_028677153.1">
    <property type="nucleotide sequence ID" value="NZ_BOQM01000001.1"/>
</dbReference>
<evidence type="ECO:0000256" key="1">
    <source>
        <dbReference type="PROSITE-ProRule" id="PRU00742"/>
    </source>
</evidence>
<keyword evidence="3" id="KW-1185">Reference proteome</keyword>
<dbReference type="InterPro" id="IPR006035">
    <property type="entry name" value="Ureohydrolase"/>
</dbReference>
<accession>A0ABQ4JNI7</accession>
<comment type="caution">
    <text evidence="2">The sequence shown here is derived from an EMBL/GenBank/DDBJ whole genome shotgun (WGS) entry which is preliminary data.</text>
</comment>
<evidence type="ECO:0000313" key="3">
    <source>
        <dbReference type="Proteomes" id="UP000677457"/>
    </source>
</evidence>
<dbReference type="Pfam" id="PF00491">
    <property type="entry name" value="Arginase"/>
    <property type="match status" value="1"/>
</dbReference>
<dbReference type="PROSITE" id="PS51409">
    <property type="entry name" value="ARGINASE_2"/>
    <property type="match status" value="1"/>
</dbReference>
<comment type="similarity">
    <text evidence="1">Belongs to the arginase family.</text>
</comment>
<reference evidence="2 3" key="1">
    <citation type="submission" date="2021-03" db="EMBL/GenBank/DDBJ databases">
        <title>Whole genome shotgun sequence of Salinispora arenicola NBRC 105043.</title>
        <authorList>
            <person name="Komaki H."/>
            <person name="Tamura T."/>
        </authorList>
    </citation>
    <scope>NUCLEOTIDE SEQUENCE [LARGE SCALE GENOMIC DNA]</scope>
    <source>
        <strain evidence="2 3">NBRC 105043</strain>
    </source>
</reference>
<dbReference type="Gene3D" id="3.40.800.10">
    <property type="entry name" value="Ureohydrolase domain"/>
    <property type="match status" value="1"/>
</dbReference>